<sequence>MTLVRRLAAVPIALAVLAAVPAGSSAAEREISVFARIPESPGLPEGIATGPDGDVFVGTNPGGNTPGQTSGVPSKIYRYTAGGSFVRDYTIQGQETARALLPAYGLQQLAFDGDGMLYALDKAPPRVLKIDPATGRQSTYATFADVKPCAVTGGAQPCSKTVEDAPPFPNYPAFAPDGSMIVSDFQQGLLWRVPKGGGPAKVILTDERLDNPLGGPNGLQFRADGKTLVFTQSLTLPVGNPPSAASTRLFQTTIGSDGSATPARQFYESNPGDGGDGLVLGRSGDTYLNSFTSSAILRIAPNGQQVERIQTRPGVDLIPFDSPASSVFQGNDILVTNQSVFFRTSTNYAVLRVPVGEPGLPLFRPSMTGAPAPTGSAATTTTRRTPRLKLRSVRASRSGSVRRVAVRGTLVRPTGVSRAAGCRGTVTLRLTRSGARTTTRRARVTSSCRFSVRLSVPARRLGTFRVSARYGGTSVLKPRSATRRIRVR</sequence>
<dbReference type="InterPro" id="IPR013658">
    <property type="entry name" value="SGL"/>
</dbReference>
<organism evidence="2">
    <name type="scientific">freshwater metagenome</name>
    <dbReference type="NCBI Taxonomy" id="449393"/>
    <lineage>
        <taxon>unclassified sequences</taxon>
        <taxon>metagenomes</taxon>
        <taxon>ecological metagenomes</taxon>
    </lineage>
</organism>
<dbReference type="SUPFAM" id="SSF63829">
    <property type="entry name" value="Calcium-dependent phosphotriesterase"/>
    <property type="match status" value="1"/>
</dbReference>
<gene>
    <name evidence="2" type="ORF">UFOPK3564_02085</name>
</gene>
<proteinExistence type="predicted"/>
<accession>A0A6J7I476</accession>
<reference evidence="2" key="1">
    <citation type="submission" date="2020-05" db="EMBL/GenBank/DDBJ databases">
        <authorList>
            <person name="Chiriac C."/>
            <person name="Salcher M."/>
            <person name="Ghai R."/>
            <person name="Kavagutti S V."/>
        </authorList>
    </citation>
    <scope>NUCLEOTIDE SEQUENCE</scope>
</reference>
<name>A0A6J7I476_9ZZZZ</name>
<dbReference type="InterPro" id="IPR015943">
    <property type="entry name" value="WD40/YVTN_repeat-like_dom_sf"/>
</dbReference>
<dbReference type="InterPro" id="IPR011042">
    <property type="entry name" value="6-blade_b-propeller_TolB-like"/>
</dbReference>
<feature type="domain" description="SMP-30/Gluconolactonase/LRE-like region" evidence="1">
    <location>
        <begin position="206"/>
        <end position="311"/>
    </location>
</feature>
<dbReference type="Gene3D" id="2.120.10.30">
    <property type="entry name" value="TolB, C-terminal domain"/>
    <property type="match status" value="1"/>
</dbReference>
<evidence type="ECO:0000313" key="2">
    <source>
        <dbReference type="EMBL" id="CAB4925633.1"/>
    </source>
</evidence>
<dbReference type="Pfam" id="PF08450">
    <property type="entry name" value="SGL"/>
    <property type="match status" value="1"/>
</dbReference>
<evidence type="ECO:0000259" key="1">
    <source>
        <dbReference type="Pfam" id="PF08450"/>
    </source>
</evidence>
<protein>
    <submittedName>
        <fullName evidence="2">Unannotated protein</fullName>
    </submittedName>
</protein>
<dbReference type="EMBL" id="CAFBMK010000130">
    <property type="protein sequence ID" value="CAB4925633.1"/>
    <property type="molecule type" value="Genomic_DNA"/>
</dbReference>
<dbReference type="AlphaFoldDB" id="A0A6J7I476"/>
<dbReference type="Gene3D" id="2.130.10.10">
    <property type="entry name" value="YVTN repeat-like/Quinoprotein amine dehydrogenase"/>
    <property type="match status" value="1"/>
</dbReference>